<dbReference type="GO" id="GO:0009236">
    <property type="term" value="P:cobalamin biosynthetic process"/>
    <property type="evidence" value="ECO:0007669"/>
    <property type="project" value="UniProtKB-KW"/>
</dbReference>
<keyword evidence="3" id="KW-0489">Methyltransferase</keyword>
<dbReference type="EMBL" id="ATBP01000516">
    <property type="protein sequence ID" value="ETR69970.1"/>
    <property type="molecule type" value="Genomic_DNA"/>
</dbReference>
<keyword evidence="5" id="KW-0949">S-adenosyl-L-methionine</keyword>
<sequence length="97" mass="11038">MENKELYPKQNHRVTVIGLGISLSDLTPCHMEIIKSADILVGGKRHLEFFECLSIKKRMIDRNLDLLFDFIGEQMPDNKIVVLASGDPLFLVLVKDL</sequence>
<reference evidence="7" key="1">
    <citation type="submission" date="2012-11" db="EMBL/GenBank/DDBJ databases">
        <authorList>
            <person name="Lucero-Rivera Y.E."/>
            <person name="Tovar-Ramirez D."/>
        </authorList>
    </citation>
    <scope>NUCLEOTIDE SEQUENCE [LARGE SCALE GENOMIC DNA]</scope>
    <source>
        <strain evidence="7">Araruama</strain>
    </source>
</reference>
<dbReference type="Gene3D" id="3.40.1010.10">
    <property type="entry name" value="Cobalt-precorrin-4 Transmethylase, Domain 1"/>
    <property type="match status" value="1"/>
</dbReference>
<name>A0A1V1P579_9BACT</name>
<evidence type="ECO:0000256" key="5">
    <source>
        <dbReference type="ARBA" id="ARBA00022691"/>
    </source>
</evidence>
<evidence type="ECO:0000256" key="1">
    <source>
        <dbReference type="ARBA" id="ARBA00004953"/>
    </source>
</evidence>
<protein>
    <recommendedName>
        <fullName evidence="8">Tetrapyrrole methylase domain-containing protein</fullName>
    </recommendedName>
</protein>
<keyword evidence="4" id="KW-0808">Transferase</keyword>
<gene>
    <name evidence="6" type="ORF">OMM_09156</name>
</gene>
<dbReference type="InterPro" id="IPR035996">
    <property type="entry name" value="4pyrrol_Methylase_sf"/>
</dbReference>
<dbReference type="PANTHER" id="PTHR43182">
    <property type="entry name" value="COBALT-PRECORRIN-6B C(15)-METHYLTRANSFERASE (DECARBOXYLATING)"/>
    <property type="match status" value="1"/>
</dbReference>
<evidence type="ECO:0000256" key="4">
    <source>
        <dbReference type="ARBA" id="ARBA00022679"/>
    </source>
</evidence>
<proteinExistence type="predicted"/>
<dbReference type="AlphaFoldDB" id="A0A1V1P579"/>
<dbReference type="PANTHER" id="PTHR43182:SF1">
    <property type="entry name" value="COBALT-PRECORRIN-7 C(5)-METHYLTRANSFERASE"/>
    <property type="match status" value="1"/>
</dbReference>
<keyword evidence="2" id="KW-0169">Cobalamin biosynthesis</keyword>
<evidence type="ECO:0000256" key="2">
    <source>
        <dbReference type="ARBA" id="ARBA00022573"/>
    </source>
</evidence>
<accession>A0A1V1P579</accession>
<evidence type="ECO:0000313" key="7">
    <source>
        <dbReference type="Proteomes" id="UP000189670"/>
    </source>
</evidence>
<evidence type="ECO:0008006" key="8">
    <source>
        <dbReference type="Google" id="ProtNLM"/>
    </source>
</evidence>
<comment type="pathway">
    <text evidence="1">Cofactor biosynthesis; adenosylcobalamin biosynthesis.</text>
</comment>
<evidence type="ECO:0000256" key="3">
    <source>
        <dbReference type="ARBA" id="ARBA00022603"/>
    </source>
</evidence>
<dbReference type="InterPro" id="IPR014777">
    <property type="entry name" value="4pyrrole_Mease_sub1"/>
</dbReference>
<dbReference type="InterPro" id="IPR050714">
    <property type="entry name" value="Cobalamin_biosynth_MTase"/>
</dbReference>
<dbReference type="Proteomes" id="UP000189670">
    <property type="component" value="Unassembled WGS sequence"/>
</dbReference>
<evidence type="ECO:0000313" key="6">
    <source>
        <dbReference type="EMBL" id="ETR69970.1"/>
    </source>
</evidence>
<dbReference type="GO" id="GO:0032259">
    <property type="term" value="P:methylation"/>
    <property type="evidence" value="ECO:0007669"/>
    <property type="project" value="UniProtKB-KW"/>
</dbReference>
<comment type="caution">
    <text evidence="6">The sequence shown here is derived from an EMBL/GenBank/DDBJ whole genome shotgun (WGS) entry which is preliminary data.</text>
</comment>
<dbReference type="GO" id="GO:0008168">
    <property type="term" value="F:methyltransferase activity"/>
    <property type="evidence" value="ECO:0007669"/>
    <property type="project" value="UniProtKB-KW"/>
</dbReference>
<organism evidence="6 7">
    <name type="scientific">Candidatus Magnetoglobus multicellularis str. Araruama</name>
    <dbReference type="NCBI Taxonomy" id="890399"/>
    <lineage>
        <taxon>Bacteria</taxon>
        <taxon>Pseudomonadati</taxon>
        <taxon>Thermodesulfobacteriota</taxon>
        <taxon>Desulfobacteria</taxon>
        <taxon>Desulfobacterales</taxon>
        <taxon>Desulfobacteraceae</taxon>
        <taxon>Candidatus Magnetoglobus</taxon>
    </lineage>
</organism>
<dbReference type="SUPFAM" id="SSF53790">
    <property type="entry name" value="Tetrapyrrole methylase"/>
    <property type="match status" value="1"/>
</dbReference>